<evidence type="ECO:0000313" key="3">
    <source>
        <dbReference type="Proteomes" id="UP000593574"/>
    </source>
</evidence>
<dbReference type="EMBL" id="JABEZV010000001">
    <property type="protein sequence ID" value="MBA0704953.1"/>
    <property type="molecule type" value="Genomic_DNA"/>
</dbReference>
<feature type="compositionally biased region" description="Basic and acidic residues" evidence="1">
    <location>
        <begin position="1"/>
        <end position="10"/>
    </location>
</feature>
<feature type="non-terminal residue" evidence="2">
    <location>
        <position position="132"/>
    </location>
</feature>
<proteinExistence type="predicted"/>
<feature type="compositionally biased region" description="Polar residues" evidence="1">
    <location>
        <begin position="50"/>
        <end position="61"/>
    </location>
</feature>
<dbReference type="Proteomes" id="UP000593574">
    <property type="component" value="Unassembled WGS sequence"/>
</dbReference>
<evidence type="ECO:0000313" key="2">
    <source>
        <dbReference type="EMBL" id="MBA0704953.1"/>
    </source>
</evidence>
<feature type="compositionally biased region" description="Basic and acidic residues" evidence="1">
    <location>
        <begin position="21"/>
        <end position="31"/>
    </location>
</feature>
<sequence length="132" mass="15367">MEDHKFKEIGNEGGEEEEDEAPKQDFQRDEAAFQPQYSTPKGPIIRSPTRHASSMGGSSHQGMDWEKENDQWKRGTQLILMRTSHEEAQQFQTFEDQRRKHPPIAYETTTINWLMMSLMKIAVEMKNAKGLR</sequence>
<reference evidence="2 3" key="1">
    <citation type="journal article" date="2019" name="Genome Biol. Evol.">
        <title>Insights into the evolution of the New World diploid cottons (Gossypium, subgenus Houzingenia) based on genome sequencing.</title>
        <authorList>
            <person name="Grover C.E."/>
            <person name="Arick M.A. 2nd"/>
            <person name="Thrash A."/>
            <person name="Conover J.L."/>
            <person name="Sanders W.S."/>
            <person name="Peterson D.G."/>
            <person name="Frelichowski J.E."/>
            <person name="Scheffler J.A."/>
            <person name="Scheffler B.E."/>
            <person name="Wendel J.F."/>
        </authorList>
    </citation>
    <scope>NUCLEOTIDE SEQUENCE [LARGE SCALE GENOMIC DNA]</scope>
    <source>
        <strain evidence="2">4</strain>
        <tissue evidence="2">Leaf</tissue>
    </source>
</reference>
<accession>A0A7J8YZL3</accession>
<feature type="region of interest" description="Disordered" evidence="1">
    <location>
        <begin position="1"/>
        <end position="71"/>
    </location>
</feature>
<keyword evidence="3" id="KW-1185">Reference proteome</keyword>
<protein>
    <submittedName>
        <fullName evidence="2">Uncharacterized protein</fullName>
    </submittedName>
</protein>
<organism evidence="2 3">
    <name type="scientific">Gossypium laxum</name>
    <dbReference type="NCBI Taxonomy" id="34288"/>
    <lineage>
        <taxon>Eukaryota</taxon>
        <taxon>Viridiplantae</taxon>
        <taxon>Streptophyta</taxon>
        <taxon>Embryophyta</taxon>
        <taxon>Tracheophyta</taxon>
        <taxon>Spermatophyta</taxon>
        <taxon>Magnoliopsida</taxon>
        <taxon>eudicotyledons</taxon>
        <taxon>Gunneridae</taxon>
        <taxon>Pentapetalae</taxon>
        <taxon>rosids</taxon>
        <taxon>malvids</taxon>
        <taxon>Malvales</taxon>
        <taxon>Malvaceae</taxon>
        <taxon>Malvoideae</taxon>
        <taxon>Gossypium</taxon>
    </lineage>
</organism>
<gene>
    <name evidence="2" type="ORF">Golax_017174</name>
</gene>
<name>A0A7J8YZL3_9ROSI</name>
<comment type="caution">
    <text evidence="2">The sequence shown here is derived from an EMBL/GenBank/DDBJ whole genome shotgun (WGS) entry which is preliminary data.</text>
</comment>
<dbReference type="AlphaFoldDB" id="A0A7J8YZL3"/>
<evidence type="ECO:0000256" key="1">
    <source>
        <dbReference type="SAM" id="MobiDB-lite"/>
    </source>
</evidence>